<dbReference type="RefSeq" id="WP_253668366.1">
    <property type="nucleotide sequence ID" value="NZ_JAMTCP010000004.1"/>
</dbReference>
<dbReference type="PANTHER" id="PTHR43135:SF3">
    <property type="entry name" value="ALPHA-D-RIBOSE 1-METHYLPHOSPHONATE 5-TRIPHOSPHATE DIPHOSPHATASE"/>
    <property type="match status" value="1"/>
</dbReference>
<sequence length="360" mass="38760">MDDAVVAPALRDAHVHPYSGMDFAALIAFGVARVRDLGSRLGAGEPLPRPADCADPLPEIELGGPFFDRPGPPRLSLAARWDSAEELPGLLDDAVTRGARWIKLYAAFPQELFGFMVREAHRRGLRVALHPAPGGAEAAIRAGVDELEHLACLVPDGDGSKRGTHVLNHRWAHRDPDARWPNLPPGTRLCPTLVVQRKLIEHAASAWAFPGVPGNLAAFWRRMPTTARPWSEQEIAWARAAEPRMHETLLRLADSGVTLVVGSDTPNPGVLPGQGLWEEMCLLVRAGIDPALVFWSTCVRPPAWPASGDDPLMFLSLPSVRSFLAGEPGPVAPVLATLLRGCVFVPNGAGVSESVSQEAR</sequence>
<evidence type="ECO:0008006" key="3">
    <source>
        <dbReference type="Google" id="ProtNLM"/>
    </source>
</evidence>
<dbReference type="Gene3D" id="3.40.50.10910">
    <property type="entry name" value="Amidohydrolase"/>
    <property type="match status" value="1"/>
</dbReference>
<dbReference type="Proteomes" id="UP001205311">
    <property type="component" value="Unassembled WGS sequence"/>
</dbReference>
<gene>
    <name evidence="1" type="ORF">LX15_001088</name>
</gene>
<proteinExistence type="predicted"/>
<reference evidence="1 2" key="1">
    <citation type="submission" date="2022-06" db="EMBL/GenBank/DDBJ databases">
        <title>Genomic Encyclopedia of Archaeal and Bacterial Type Strains, Phase II (KMG-II): from individual species to whole genera.</title>
        <authorList>
            <person name="Goeker M."/>
        </authorList>
    </citation>
    <scope>NUCLEOTIDE SEQUENCE [LARGE SCALE GENOMIC DNA]</scope>
    <source>
        <strain evidence="1 2">DSM 40477</strain>
    </source>
</reference>
<dbReference type="Gene3D" id="1.20.58.520">
    <property type="entry name" value="Amidohydrolase"/>
    <property type="match status" value="1"/>
</dbReference>
<protein>
    <recommendedName>
        <fullName evidence="3">Amidohydrolase-related domain-containing protein</fullName>
    </recommendedName>
</protein>
<keyword evidence="2" id="KW-1185">Reference proteome</keyword>
<dbReference type="SUPFAM" id="SSF51556">
    <property type="entry name" value="Metallo-dependent hydrolases"/>
    <property type="match status" value="1"/>
</dbReference>
<dbReference type="InterPro" id="IPR051781">
    <property type="entry name" value="Metallo-dep_Hydrolase"/>
</dbReference>
<dbReference type="Gene3D" id="3.30.110.90">
    <property type="entry name" value="Amidohydrolase"/>
    <property type="match status" value="1"/>
</dbReference>
<organism evidence="1 2">
    <name type="scientific">Streptoalloteichus tenebrarius (strain ATCC 17920 / DSM 40477 / JCM 4838 / CBS 697.72 / NBRC 16177 / NCIMB 11028 / NRRL B-12390 / A12253. 1 / ISP 5477)</name>
    <name type="common">Streptomyces tenebrarius</name>
    <dbReference type="NCBI Taxonomy" id="1933"/>
    <lineage>
        <taxon>Bacteria</taxon>
        <taxon>Bacillati</taxon>
        <taxon>Actinomycetota</taxon>
        <taxon>Actinomycetes</taxon>
        <taxon>Pseudonocardiales</taxon>
        <taxon>Pseudonocardiaceae</taxon>
        <taxon>Streptoalloteichus</taxon>
    </lineage>
</organism>
<dbReference type="InterPro" id="IPR032466">
    <property type="entry name" value="Metal_Hydrolase"/>
</dbReference>
<dbReference type="PANTHER" id="PTHR43135">
    <property type="entry name" value="ALPHA-D-RIBOSE 1-METHYLPHOSPHONATE 5-TRIPHOSPHATE DIPHOSPHATASE"/>
    <property type="match status" value="1"/>
</dbReference>
<comment type="caution">
    <text evidence="1">The sequence shown here is derived from an EMBL/GenBank/DDBJ whole genome shotgun (WGS) entry which is preliminary data.</text>
</comment>
<name>A0ABT1HPF9_STRSD</name>
<accession>A0ABT1HPF9</accession>
<evidence type="ECO:0000313" key="2">
    <source>
        <dbReference type="Proteomes" id="UP001205311"/>
    </source>
</evidence>
<evidence type="ECO:0000313" key="1">
    <source>
        <dbReference type="EMBL" id="MCP2257403.1"/>
    </source>
</evidence>
<dbReference type="EMBL" id="JAMTCP010000004">
    <property type="protein sequence ID" value="MCP2257403.1"/>
    <property type="molecule type" value="Genomic_DNA"/>
</dbReference>